<gene>
    <name evidence="5" type="primary">tetR_6</name>
    <name evidence="4" type="ORF">TK11N_19470</name>
    <name evidence="5" type="ORF">TK2N_19680</name>
</gene>
<evidence type="ECO:0000313" key="7">
    <source>
        <dbReference type="Proteomes" id="UP000886607"/>
    </source>
</evidence>
<name>A0AAN4UCW3_9ENTE</name>
<dbReference type="Pfam" id="PF00440">
    <property type="entry name" value="TetR_N"/>
    <property type="match status" value="1"/>
</dbReference>
<evidence type="ECO:0000313" key="6">
    <source>
        <dbReference type="Proteomes" id="UP000886597"/>
    </source>
</evidence>
<proteinExistence type="predicted"/>
<dbReference type="InterPro" id="IPR050624">
    <property type="entry name" value="HTH-type_Tx_Regulator"/>
</dbReference>
<accession>A0AAN4UCW3</accession>
<evidence type="ECO:0000259" key="3">
    <source>
        <dbReference type="PROSITE" id="PS50977"/>
    </source>
</evidence>
<dbReference type="InterPro" id="IPR009057">
    <property type="entry name" value="Homeodomain-like_sf"/>
</dbReference>
<dbReference type="SUPFAM" id="SSF46689">
    <property type="entry name" value="Homeodomain-like"/>
    <property type="match status" value="1"/>
</dbReference>
<feature type="DNA-binding region" description="H-T-H motif" evidence="2">
    <location>
        <begin position="55"/>
        <end position="74"/>
    </location>
</feature>
<dbReference type="Proteomes" id="UP000886607">
    <property type="component" value="Unassembled WGS sequence"/>
</dbReference>
<evidence type="ECO:0000313" key="5">
    <source>
        <dbReference type="EMBL" id="GEQ55124.1"/>
    </source>
</evidence>
<keyword evidence="7" id="KW-1185">Reference proteome</keyword>
<keyword evidence="1 2" id="KW-0238">DNA-binding</keyword>
<dbReference type="Gene3D" id="1.10.357.10">
    <property type="entry name" value="Tetracycline Repressor, domain 2"/>
    <property type="match status" value="1"/>
</dbReference>
<feature type="domain" description="HTH tetR-type" evidence="3">
    <location>
        <begin position="30"/>
        <end position="92"/>
    </location>
</feature>
<reference evidence="5" key="1">
    <citation type="submission" date="2019-08" db="EMBL/GenBank/DDBJ databases">
        <authorList>
            <person name="Ishikawa M."/>
            <person name="Suzuki T."/>
            <person name="Matsutani M."/>
        </authorList>
    </citation>
    <scope>NUCLEOTIDE SEQUENCE</scope>
    <source>
        <strain evidence="5">7C1</strain>
        <strain evidence="4">8C4</strain>
    </source>
</reference>
<reference evidence="5" key="2">
    <citation type="journal article" date="2020" name="Int. Dairy J.">
        <title>Lactic acid bacterial diversity in Brie cheese focusing on salt concentration and pH of isolation medium and characterisation of halophilic and alkaliphilic lactic acid bacterial isolates.</title>
        <authorList>
            <person name="Unno R."/>
            <person name="Matsutani M."/>
            <person name="Suzuki T."/>
            <person name="Kodama K."/>
            <person name="Matsushita H."/>
            <person name="Yamasato K."/>
            <person name="Koizumi Y."/>
            <person name="Ishikawa M."/>
        </authorList>
    </citation>
    <scope>NUCLEOTIDE SEQUENCE</scope>
    <source>
        <strain evidence="5">7C1</strain>
        <strain evidence="4">8C4</strain>
    </source>
</reference>
<dbReference type="PANTHER" id="PTHR43479:SF11">
    <property type="entry name" value="ACREF_ENVCD OPERON REPRESSOR-RELATED"/>
    <property type="match status" value="1"/>
</dbReference>
<dbReference type="Proteomes" id="UP000886597">
    <property type="component" value="Unassembled WGS sequence"/>
</dbReference>
<dbReference type="EMBL" id="BKBO01000034">
    <property type="protein sequence ID" value="GEQ50095.1"/>
    <property type="molecule type" value="Genomic_DNA"/>
</dbReference>
<protein>
    <submittedName>
        <fullName evidence="5">TetR family transcriptional regulator</fullName>
    </submittedName>
</protein>
<comment type="caution">
    <text evidence="5">The sequence shown here is derived from an EMBL/GenBank/DDBJ whole genome shotgun (WGS) entry which is preliminary data.</text>
</comment>
<dbReference type="PANTHER" id="PTHR43479">
    <property type="entry name" value="ACREF/ENVCD OPERON REPRESSOR-RELATED"/>
    <property type="match status" value="1"/>
</dbReference>
<dbReference type="PROSITE" id="PS50977">
    <property type="entry name" value="HTH_TETR_2"/>
    <property type="match status" value="1"/>
</dbReference>
<evidence type="ECO:0000256" key="2">
    <source>
        <dbReference type="PROSITE-ProRule" id="PRU00335"/>
    </source>
</evidence>
<dbReference type="GO" id="GO:0003677">
    <property type="term" value="F:DNA binding"/>
    <property type="evidence" value="ECO:0007669"/>
    <property type="project" value="UniProtKB-UniRule"/>
</dbReference>
<evidence type="ECO:0000313" key="4">
    <source>
        <dbReference type="EMBL" id="GEQ50095.1"/>
    </source>
</evidence>
<evidence type="ECO:0000256" key="1">
    <source>
        <dbReference type="ARBA" id="ARBA00023125"/>
    </source>
</evidence>
<dbReference type="InterPro" id="IPR001647">
    <property type="entry name" value="HTH_TetR"/>
</dbReference>
<dbReference type="EMBL" id="BKBQ01000034">
    <property type="protein sequence ID" value="GEQ55124.1"/>
    <property type="molecule type" value="Genomic_DNA"/>
</dbReference>
<organism evidence="5 6">
    <name type="scientific">Tetragenococcus koreensis</name>
    <dbReference type="NCBI Taxonomy" id="290335"/>
    <lineage>
        <taxon>Bacteria</taxon>
        <taxon>Bacillati</taxon>
        <taxon>Bacillota</taxon>
        <taxon>Bacilli</taxon>
        <taxon>Lactobacillales</taxon>
        <taxon>Enterococcaceae</taxon>
        <taxon>Tetragenococcus</taxon>
    </lineage>
</organism>
<dbReference type="AlphaFoldDB" id="A0AAN4UCW3"/>
<sequence length="220" mass="26261">MIVFIFAYNIEENNRKKVGIILNGFEKRREEKEKQILEATFNLLNTNDSNKDNITMERIAKEANVGKTTIFKYFDNKENLIRKVFKNYIEEMIEEAREIVYQNKPFDETLVALSQNKIGYLNKITQQFYLEMMAYMTEKKDDELTFLINQYVKENQEMMLDLFYRGRKEGKVALKYSDEFLIYFFQAMVEGLSNPDVYEKMKPYVSEWTDILIKGVAPDR</sequence>